<feature type="transmembrane region" description="Helical" evidence="1">
    <location>
        <begin position="12"/>
        <end position="29"/>
    </location>
</feature>
<protein>
    <submittedName>
        <fullName evidence="2">Uncharacterized protein</fullName>
    </submittedName>
</protein>
<reference evidence="2 3" key="1">
    <citation type="submission" date="2023-12" db="EMBL/GenBank/DDBJ databases">
        <title>Friends and Foes: Symbiotic and Algicidal bacterial influence on Karenia brevis blooms.</title>
        <authorList>
            <person name="Fei C."/>
            <person name="Mohamed A.R."/>
            <person name="Booker A."/>
            <person name="Arshad M."/>
            <person name="Klass S."/>
            <person name="Ahn S."/>
            <person name="Gilbert P.M."/>
            <person name="Heil C.A."/>
            <person name="Martinez J.M."/>
            <person name="Amin S.A."/>
        </authorList>
    </citation>
    <scope>NUCLEOTIDE SEQUENCE [LARGE SCALE GENOMIC DNA]</scope>
    <source>
        <strain evidence="2 3">CE15</strain>
    </source>
</reference>
<comment type="caution">
    <text evidence="2">The sequence shown here is derived from an EMBL/GenBank/DDBJ whole genome shotgun (WGS) entry which is preliminary data.</text>
</comment>
<keyword evidence="1" id="KW-0472">Membrane</keyword>
<sequence length="185" mass="20937">MQEVLKKYKHYLIVLVALLVANEITVPLYEAITVEQQKLFLTTKRVAKTEAVIAQTNAIEMNEVKVMVAKKKAEALFFKADSESQLKLLAQEKIESILAQSGCEFSAITWKGNQPLNEEITEWRIEVRYNANPSCIISATRNIEAATPVIRIGDYVYGGKKINSRPNEQLRGTLELKLWQSKVVL</sequence>
<dbReference type="EMBL" id="JBAWKS010000001">
    <property type="protein sequence ID" value="MEI4548436.1"/>
    <property type="molecule type" value="Genomic_DNA"/>
</dbReference>
<evidence type="ECO:0000313" key="2">
    <source>
        <dbReference type="EMBL" id="MEI4548436.1"/>
    </source>
</evidence>
<keyword evidence="1" id="KW-0812">Transmembrane</keyword>
<accession>A0ABU8ENE0</accession>
<keyword evidence="1" id="KW-1133">Transmembrane helix</keyword>
<gene>
    <name evidence="2" type="ORF">WAE96_01780</name>
</gene>
<name>A0ABU8ENE0_9GAMM</name>
<dbReference type="RefSeq" id="WP_336434394.1">
    <property type="nucleotide sequence ID" value="NZ_JBAWKS010000001.1"/>
</dbReference>
<keyword evidence="3" id="KW-1185">Reference proteome</keyword>
<dbReference type="Proteomes" id="UP001382455">
    <property type="component" value="Unassembled WGS sequence"/>
</dbReference>
<evidence type="ECO:0000313" key="3">
    <source>
        <dbReference type="Proteomes" id="UP001382455"/>
    </source>
</evidence>
<evidence type="ECO:0000256" key="1">
    <source>
        <dbReference type="SAM" id="Phobius"/>
    </source>
</evidence>
<organism evidence="2 3">
    <name type="scientific">Pseudoalteromonas spongiae</name>
    <dbReference type="NCBI Taxonomy" id="298657"/>
    <lineage>
        <taxon>Bacteria</taxon>
        <taxon>Pseudomonadati</taxon>
        <taxon>Pseudomonadota</taxon>
        <taxon>Gammaproteobacteria</taxon>
        <taxon>Alteromonadales</taxon>
        <taxon>Pseudoalteromonadaceae</taxon>
        <taxon>Pseudoalteromonas</taxon>
    </lineage>
</organism>
<proteinExistence type="predicted"/>